<evidence type="ECO:0000313" key="3">
    <source>
        <dbReference type="EMBL" id="MFC4501975.1"/>
    </source>
</evidence>
<dbReference type="EMBL" id="JBHSFK010000013">
    <property type="protein sequence ID" value="MFC4501975.1"/>
    <property type="molecule type" value="Genomic_DNA"/>
</dbReference>
<dbReference type="Proteomes" id="UP001595839">
    <property type="component" value="Unassembled WGS sequence"/>
</dbReference>
<sequence length="442" mass="46877">MTGPAVTSADPTPDFAFAIGKPSDSVLTVVIVAVVVLILLFLLLRHLIRKGGGRRPFRRRVGRELTLTRQAFGEPLRAYRRHRRGVRALARQLSDPRGGLLVRRLLDAASAALAGTPGAVPHTVRLEPGWAAVQIAARRLPGPPAPWEAPAEPGPQRWELPLTEEDALPPGGTRAGARLRPLPVAVGMADDACVHLDLAAGPRLITVEGDTVARTRLLQALAAQLDRPGSGASVVVADGVHPQHRGQRLDTLLRELEAAAPAADGVQEPDEIGESARTATTVVVCAAPTPEQARRLSALAASGAVVCLADGRVAGHTWALRVDGRGRVIAPELELDTDSGPLARAVVTAVRADRRRLRRESTPRRGTPAPRAREHRPGGAGETRELQEALPLEEAEVLQEAQTEPVPQVTAPTRTATASNLLAEPTTTRERSTAASSGTRED</sequence>
<feature type="transmembrane region" description="Helical" evidence="2">
    <location>
        <begin position="26"/>
        <end position="48"/>
    </location>
</feature>
<organism evidence="3 4">
    <name type="scientific">Streptomyces vulcanius</name>
    <dbReference type="NCBI Taxonomy" id="1441876"/>
    <lineage>
        <taxon>Bacteria</taxon>
        <taxon>Bacillati</taxon>
        <taxon>Actinomycetota</taxon>
        <taxon>Actinomycetes</taxon>
        <taxon>Kitasatosporales</taxon>
        <taxon>Streptomycetaceae</taxon>
        <taxon>Streptomyces</taxon>
    </lineage>
</organism>
<dbReference type="RefSeq" id="WP_381174378.1">
    <property type="nucleotide sequence ID" value="NZ_JBHSFK010000013.1"/>
</dbReference>
<reference evidence="4" key="1">
    <citation type="journal article" date="2019" name="Int. J. Syst. Evol. Microbiol.">
        <title>The Global Catalogue of Microorganisms (GCM) 10K type strain sequencing project: providing services to taxonomists for standard genome sequencing and annotation.</title>
        <authorList>
            <consortium name="The Broad Institute Genomics Platform"/>
            <consortium name="The Broad Institute Genome Sequencing Center for Infectious Disease"/>
            <person name="Wu L."/>
            <person name="Ma J."/>
        </authorList>
    </citation>
    <scope>NUCLEOTIDE SEQUENCE [LARGE SCALE GENOMIC DNA]</scope>
    <source>
        <strain evidence="4">CGMCC 4.7177</strain>
    </source>
</reference>
<gene>
    <name evidence="3" type="ORF">ACFPIH_20985</name>
</gene>
<protein>
    <recommendedName>
        <fullName evidence="5">Type VII secretion protein EccE</fullName>
    </recommendedName>
</protein>
<feature type="compositionally biased region" description="Polar residues" evidence="1">
    <location>
        <begin position="410"/>
        <end position="420"/>
    </location>
</feature>
<keyword evidence="2" id="KW-1133">Transmembrane helix</keyword>
<proteinExistence type="predicted"/>
<keyword evidence="2" id="KW-0472">Membrane</keyword>
<comment type="caution">
    <text evidence="3">The sequence shown here is derived from an EMBL/GenBank/DDBJ whole genome shotgun (WGS) entry which is preliminary data.</text>
</comment>
<accession>A0ABV9ARR6</accession>
<evidence type="ECO:0000256" key="1">
    <source>
        <dbReference type="SAM" id="MobiDB-lite"/>
    </source>
</evidence>
<feature type="region of interest" description="Disordered" evidence="1">
    <location>
        <begin position="354"/>
        <end position="442"/>
    </location>
</feature>
<feature type="compositionally biased region" description="Low complexity" evidence="1">
    <location>
        <begin position="433"/>
        <end position="442"/>
    </location>
</feature>
<feature type="compositionally biased region" description="Basic and acidic residues" evidence="1">
    <location>
        <begin position="371"/>
        <end position="387"/>
    </location>
</feature>
<name>A0ABV9ARR6_9ACTN</name>
<keyword evidence="4" id="KW-1185">Reference proteome</keyword>
<evidence type="ECO:0008006" key="5">
    <source>
        <dbReference type="Google" id="ProtNLM"/>
    </source>
</evidence>
<keyword evidence="2" id="KW-0812">Transmembrane</keyword>
<evidence type="ECO:0000313" key="4">
    <source>
        <dbReference type="Proteomes" id="UP001595839"/>
    </source>
</evidence>
<evidence type="ECO:0000256" key="2">
    <source>
        <dbReference type="SAM" id="Phobius"/>
    </source>
</evidence>